<protein>
    <submittedName>
        <fullName evidence="1">Uncharacterized protein</fullName>
    </submittedName>
</protein>
<reference evidence="1 2" key="1">
    <citation type="journal article" date="2023" name="Life. Sci Alliance">
        <title>Evolutionary insights into 3D genome organization and epigenetic landscape of Vigna mungo.</title>
        <authorList>
            <person name="Junaid A."/>
            <person name="Singh B."/>
            <person name="Bhatia S."/>
        </authorList>
    </citation>
    <scope>NUCLEOTIDE SEQUENCE [LARGE SCALE GENOMIC DNA]</scope>
    <source>
        <strain evidence="1">Urdbean</strain>
    </source>
</reference>
<name>A0AAQ3MKE7_VIGMU</name>
<evidence type="ECO:0000313" key="1">
    <source>
        <dbReference type="EMBL" id="WVY91994.1"/>
    </source>
</evidence>
<evidence type="ECO:0000313" key="2">
    <source>
        <dbReference type="Proteomes" id="UP001374535"/>
    </source>
</evidence>
<dbReference type="EMBL" id="CP144690">
    <property type="protein sequence ID" value="WVY91994.1"/>
    <property type="molecule type" value="Genomic_DNA"/>
</dbReference>
<dbReference type="Proteomes" id="UP001374535">
    <property type="component" value="Chromosome 11"/>
</dbReference>
<accession>A0AAQ3MKE7</accession>
<sequence length="105" mass="11821">MSEELLLIGVCQFYFFFFWEEPNSQEEEDACVDLSPTIFKPSTIQAALSPSNSLFIFTLHILSNSMSPSLTSSPYLFIELDFSNLGQFRPPVSSNINFHNGSQSV</sequence>
<organism evidence="1 2">
    <name type="scientific">Vigna mungo</name>
    <name type="common">Black gram</name>
    <name type="synonym">Phaseolus mungo</name>
    <dbReference type="NCBI Taxonomy" id="3915"/>
    <lineage>
        <taxon>Eukaryota</taxon>
        <taxon>Viridiplantae</taxon>
        <taxon>Streptophyta</taxon>
        <taxon>Embryophyta</taxon>
        <taxon>Tracheophyta</taxon>
        <taxon>Spermatophyta</taxon>
        <taxon>Magnoliopsida</taxon>
        <taxon>eudicotyledons</taxon>
        <taxon>Gunneridae</taxon>
        <taxon>Pentapetalae</taxon>
        <taxon>rosids</taxon>
        <taxon>fabids</taxon>
        <taxon>Fabales</taxon>
        <taxon>Fabaceae</taxon>
        <taxon>Papilionoideae</taxon>
        <taxon>50 kb inversion clade</taxon>
        <taxon>NPAAA clade</taxon>
        <taxon>indigoferoid/millettioid clade</taxon>
        <taxon>Phaseoleae</taxon>
        <taxon>Vigna</taxon>
    </lineage>
</organism>
<dbReference type="AlphaFoldDB" id="A0AAQ3MKE7"/>
<proteinExistence type="predicted"/>
<keyword evidence="2" id="KW-1185">Reference proteome</keyword>
<gene>
    <name evidence="1" type="ORF">V8G54_037508</name>
</gene>